<dbReference type="InterPro" id="IPR007265">
    <property type="entry name" value="COG_su3"/>
</dbReference>
<dbReference type="EMBL" id="AJWK01025541">
    <property type="status" value="NOT_ANNOTATED_CDS"/>
    <property type="molecule type" value="Genomic_DNA"/>
</dbReference>
<dbReference type="Proteomes" id="UP000092461">
    <property type="component" value="Unassembled WGS sequence"/>
</dbReference>
<dbReference type="GO" id="GO:0007030">
    <property type="term" value="P:Golgi organization"/>
    <property type="evidence" value="ECO:0007669"/>
    <property type="project" value="TreeGrafter"/>
</dbReference>
<dbReference type="GO" id="GO:0017119">
    <property type="term" value="C:Golgi transport complex"/>
    <property type="evidence" value="ECO:0007669"/>
    <property type="project" value="TreeGrafter"/>
</dbReference>
<dbReference type="InterPro" id="IPR048685">
    <property type="entry name" value="COG3_C"/>
</dbReference>
<dbReference type="EnsemblMetazoa" id="LLOJ007657-RA">
    <property type="protein sequence ID" value="LLOJ007657-PA"/>
    <property type="gene ID" value="LLOJ007657"/>
</dbReference>
<dbReference type="GO" id="GO:0006886">
    <property type="term" value="P:intracellular protein transport"/>
    <property type="evidence" value="ECO:0007669"/>
    <property type="project" value="InterPro"/>
</dbReference>
<protein>
    <recommendedName>
        <fullName evidence="1">Conserved oligomeric Golgi complex subunit 3 C-terminal domain-containing protein</fullName>
    </recommendedName>
</protein>
<dbReference type="EMBL" id="AJWK01025539">
    <property type="status" value="NOT_ANNOTATED_CDS"/>
    <property type="molecule type" value="Genomic_DNA"/>
</dbReference>
<dbReference type="AlphaFoldDB" id="A0A1B0CS08"/>
<dbReference type="GO" id="GO:0005801">
    <property type="term" value="C:cis-Golgi network"/>
    <property type="evidence" value="ECO:0007669"/>
    <property type="project" value="InterPro"/>
</dbReference>
<dbReference type="VEuPathDB" id="VectorBase:LLOJ007657"/>
<organism evidence="2 3">
    <name type="scientific">Lutzomyia longipalpis</name>
    <name type="common">Sand fly</name>
    <dbReference type="NCBI Taxonomy" id="7200"/>
    <lineage>
        <taxon>Eukaryota</taxon>
        <taxon>Metazoa</taxon>
        <taxon>Ecdysozoa</taxon>
        <taxon>Arthropoda</taxon>
        <taxon>Hexapoda</taxon>
        <taxon>Insecta</taxon>
        <taxon>Pterygota</taxon>
        <taxon>Neoptera</taxon>
        <taxon>Endopterygota</taxon>
        <taxon>Diptera</taxon>
        <taxon>Nematocera</taxon>
        <taxon>Psychodoidea</taxon>
        <taxon>Psychodidae</taxon>
        <taxon>Lutzomyia</taxon>
        <taxon>Lutzomyia</taxon>
    </lineage>
</organism>
<dbReference type="VEuPathDB" id="VectorBase:LLONM1_001125"/>
<dbReference type="GO" id="GO:0006891">
    <property type="term" value="P:intra-Golgi vesicle-mediated transport"/>
    <property type="evidence" value="ECO:0007669"/>
    <property type="project" value="TreeGrafter"/>
</dbReference>
<proteinExistence type="predicted"/>
<evidence type="ECO:0000259" key="1">
    <source>
        <dbReference type="Pfam" id="PF20671"/>
    </source>
</evidence>
<evidence type="ECO:0000313" key="2">
    <source>
        <dbReference type="EnsemblMetazoa" id="LLOJ007657-PA"/>
    </source>
</evidence>
<dbReference type="PANTHER" id="PTHR13302:SF8">
    <property type="entry name" value="CONSERVED OLIGOMERIC GOLGI COMPLEX SUBUNIT 3"/>
    <property type="match status" value="1"/>
</dbReference>
<dbReference type="EMBL" id="AJWK01025542">
    <property type="status" value="NOT_ANNOTATED_CDS"/>
    <property type="molecule type" value="Genomic_DNA"/>
</dbReference>
<dbReference type="GO" id="GO:0016020">
    <property type="term" value="C:membrane"/>
    <property type="evidence" value="ECO:0007669"/>
    <property type="project" value="InterPro"/>
</dbReference>
<dbReference type="EMBL" id="AJWK01025540">
    <property type="status" value="NOT_ANNOTATED_CDS"/>
    <property type="molecule type" value="Genomic_DNA"/>
</dbReference>
<evidence type="ECO:0000313" key="3">
    <source>
        <dbReference type="Proteomes" id="UP000092461"/>
    </source>
</evidence>
<dbReference type="PANTHER" id="PTHR13302">
    <property type="entry name" value="CONSERVED OLIGOMERIC GOLGI COMPLEX COMPONENT 3"/>
    <property type="match status" value="1"/>
</dbReference>
<dbReference type="Pfam" id="PF20671">
    <property type="entry name" value="COG3_C"/>
    <property type="match status" value="1"/>
</dbReference>
<keyword evidence="3" id="KW-1185">Reference proteome</keyword>
<reference evidence="2" key="1">
    <citation type="submission" date="2020-05" db="UniProtKB">
        <authorList>
            <consortium name="EnsemblMetazoa"/>
        </authorList>
    </citation>
    <scope>IDENTIFICATION</scope>
    <source>
        <strain evidence="2">Jacobina</strain>
    </source>
</reference>
<accession>A0A1B0CS08</accession>
<feature type="domain" description="Conserved oligomeric Golgi complex subunit 3 C-terminal" evidence="1">
    <location>
        <begin position="130"/>
        <end position="269"/>
    </location>
</feature>
<name>A0A1B0CS08_LUTLO</name>
<sequence length="326" mass="36366">MGNRKDLMLYGNDAARMEKWISDPVFLASVKASSGVFSSSGEGSTEILTGEFTLEDFLRLVRHVRLQLAILEVWYDEFWDHFGNLMVDIINNFSRVSDSVLVDGQAKGKILPSLLLINSCAAFVLAIKSKDRLVVRARHYIQSDILNYKPSAGDLAYPDKLEMMESIALSLQEPPPFLQRADSRASMFSMTSQEVDSINSTAESQMRSRTGNSPADLHGMWYPTVRRTLVCLSRLYRCVDRPIFQNLSQEALTYCIQSVSAAAALIQQRKLLDHSTDPIHPNSVLHLYSTHLDSIPEHPNSPPWATVVAAAAAAAIHPMLHRPVQP</sequence>